<sequence>DTLQTLLDDKGEQGLKKLTQMTSGMGAGFVSPRVVKDFEVLYDVITDPKAPRAKAETTIARAMQYLPFVDMSKGRKMFDVFGRPVPSRLSTAQIISKVDSDEDVQYYLKQGYYRPAVSMNSGSFTLEDKRGETVRRKLNPKKEKEATMFNAYEMAVGKKFHDKVKELKDDGLKGEEFVDEMTREWIGIQKEVKADIYDWSRDHRVDYDKKANIVD</sequence>
<name>X0YGC4_9ZZZZ</name>
<evidence type="ECO:0000313" key="1">
    <source>
        <dbReference type="EMBL" id="GAG47678.1"/>
    </source>
</evidence>
<accession>X0YGC4</accession>
<dbReference type="AlphaFoldDB" id="X0YGC4"/>
<protein>
    <submittedName>
        <fullName evidence="1">Uncharacterized protein</fullName>
    </submittedName>
</protein>
<gene>
    <name evidence="1" type="ORF">S01H1_76925</name>
</gene>
<dbReference type="EMBL" id="BARS01051675">
    <property type="protein sequence ID" value="GAG47678.1"/>
    <property type="molecule type" value="Genomic_DNA"/>
</dbReference>
<feature type="non-terminal residue" evidence="1">
    <location>
        <position position="1"/>
    </location>
</feature>
<proteinExistence type="predicted"/>
<organism evidence="1">
    <name type="scientific">marine sediment metagenome</name>
    <dbReference type="NCBI Taxonomy" id="412755"/>
    <lineage>
        <taxon>unclassified sequences</taxon>
        <taxon>metagenomes</taxon>
        <taxon>ecological metagenomes</taxon>
    </lineage>
</organism>
<comment type="caution">
    <text evidence="1">The sequence shown here is derived from an EMBL/GenBank/DDBJ whole genome shotgun (WGS) entry which is preliminary data.</text>
</comment>
<reference evidence="1" key="1">
    <citation type="journal article" date="2014" name="Front. Microbiol.">
        <title>High frequency of phylogenetically diverse reductive dehalogenase-homologous genes in deep subseafloor sedimentary metagenomes.</title>
        <authorList>
            <person name="Kawai M."/>
            <person name="Futagami T."/>
            <person name="Toyoda A."/>
            <person name="Takaki Y."/>
            <person name="Nishi S."/>
            <person name="Hori S."/>
            <person name="Arai W."/>
            <person name="Tsubouchi T."/>
            <person name="Morono Y."/>
            <person name="Uchiyama I."/>
            <person name="Ito T."/>
            <person name="Fujiyama A."/>
            <person name="Inagaki F."/>
            <person name="Takami H."/>
        </authorList>
    </citation>
    <scope>NUCLEOTIDE SEQUENCE</scope>
    <source>
        <strain evidence="1">Expedition CK06-06</strain>
    </source>
</reference>